<sequence>MSGIQRKQWKRWLSAVTAASLLFGALPQTGHADEGAAAGAQVPPLLITELVPDTANVGGSDAYEFIEVYNNTDKALDFSHYKLSYRYPDQGPSGDVDWLTEETGSILIPVGGSIVLWVTNAANKSETANTFNANFGTSLTQGVNLFRLQETGGMANGSPRDLVIKDRLGNEIVIASYQNDAQTVADKGIFYAYPTDGSIAMRMLDNPGTLPATPGATEAGQVPDTPVASPEPGENAPPVIGAITHSETETGIEVSAVITDADGTAFPEAKVYYRTKSQTVYASATLVKEEGSDRYKGLIPRAALVEEEIYYYIEAMDAWDAVTSEPQTAAIDLSFDPQAAPPLLITEIVPDSTNIGSADGYEFVEVYNNTDQPLNLKDYRIRYRYTDSGPSADVIWPTSREDIIVPSKGTVVFWVINSLNQSATAEQFNANYKTALVEDTNLFRMFSDGMANGGKRGMVIATNSGIEISAAYYDNDEETKADKGIFYKYPADGTSTMIKYSAGLEAATPGSVAAGQVPAVPVTVTADTTNPEITDLTPVTQTDQSGNFDIVADAADDRQVKTVLLYYKDDRDAEYTKRYLTESYNDSLYRQTIFSPQLIGRQYIEYYFEVSDGTNVVETEPKRIAITGGQEQTDLRLNIAENEVLAGTKILRGTGKDVPWNELSLSIDGTEVAEGAYSAVESGAYFAFETQGVNYYFKNAVVADGEILHTFLDPIDSWSTLSIPIPADRLLEGGNVISVYAGSKSGPFDDRPEENKDDFEIRNVRLVLADGTELYDPKYASPLTSLKMGDSAGRNEFIDFTFTLTPAMLASKAYAWDTRNAEDGQHEISVTHDTYGTLTRNVKVDNTAPVIAPAVEEGETYRGPFTIDAAVSDAVAGIGTVEATLDGEAIALPLETSSAKLSAGSHTLVVKATDKVGNAATSTVTFQVPDENPAKPELVSPADGASRIGDSATLKVKAQDPLNDPMRVSFFRGFSFDASSSSGFKAYRGASDTEPPKQEAPGGETAFTASDLDAIRSDDGQYLTDDAVEQFPYQRFEITLDPSVKNTDRVAIKWQGKSLEGRQVSLYAWSPAASKWDRLDTIVAGSEDFELGAEVAAGDYRKENHTINLMVQDEVAVSNDPYDFSFVWMSDTQYYSETAEWHKYFRDNVNWIKNNLDSHKIKYVIHTGDIVDESDKEYQWIEADANMKVLDEAGIPYGVLAGNHDVDHQQGSYDNYWKWFGEERFVNQPTFGGSYKNNMGHYDLVSAGGNDFIIVYMGWGLADEEIEWMNQVVKEHPNRKAIIALHEYLLVSGNRAPIADKVYEQVVLPNKNVFATLSGHYHDAELKTDEIDDDGDGVADRKVYQMLADYQGAEDGGLGYIRLMQFDMANDKLHIKTYSPTLNDYNYYDPAEYPSKDEFSLDLDLDAETKRVATDYFGVQIYTDKQIGETQSVESGATASAVWSGLAGSSSYGWYAIAEDEHEGVGRSDVWRFYTGPRESGGFTPPPQTGGQAPAADNGVVSLEPKDGSRYEASAGAVEAAIQNAGAKAFIEFKLNGKPGSADKIELQLPGEAWSALLKNGKGMKIVTPAVTIEYPADAIPAEAAGSGTKVTLALGTELKESELTAAENSDAALQSTGIGYSLELLVAKGDGTADSIHQFGGMVRVTVTLTYEERDRLDPDYAGVYYLDGKNARYMGGVFEGETVTFETNHFSSFAVMEYRKSFTDMAGHWASAFVEKLAAKHAVTGIDAARFVPDRSVTRADFAVIAVKALGFLELKAESSAFTDVEADQYYAAYVQKAYELGLVSGYEDDSFRPEKTISREEAAVILMRLYDYLSGDNGRTAASDKSFSDIAEASDWARGAIEDAYELGLVGGKGSNRFDPQAEVTRAEIAKMIWLTVQP</sequence>
<dbReference type="Proteomes" id="UP000266482">
    <property type="component" value="Unassembled WGS sequence"/>
</dbReference>
<dbReference type="SUPFAM" id="SSF56300">
    <property type="entry name" value="Metallo-dependent phosphatases"/>
    <property type="match status" value="1"/>
</dbReference>
<evidence type="ECO:0000259" key="3">
    <source>
        <dbReference type="PROSITE" id="PS50268"/>
    </source>
</evidence>
<dbReference type="InterPro" id="IPR001322">
    <property type="entry name" value="Lamin_tail_dom"/>
</dbReference>
<dbReference type="GO" id="GO:0016020">
    <property type="term" value="C:membrane"/>
    <property type="evidence" value="ECO:0007669"/>
    <property type="project" value="InterPro"/>
</dbReference>
<feature type="region of interest" description="Disordered" evidence="1">
    <location>
        <begin position="1476"/>
        <end position="1497"/>
    </location>
</feature>
<dbReference type="InterPro" id="IPR013783">
    <property type="entry name" value="Ig-like_fold"/>
</dbReference>
<feature type="domain" description="LTD" evidence="5">
    <location>
        <begin position="34"/>
        <end position="195"/>
    </location>
</feature>
<dbReference type="InterPro" id="IPR036415">
    <property type="entry name" value="Lamin_tail_dom_sf"/>
</dbReference>
<evidence type="ECO:0000256" key="2">
    <source>
        <dbReference type="SAM" id="SignalP"/>
    </source>
</evidence>
<accession>A0A3A1URB2</accession>
<evidence type="ECO:0000256" key="1">
    <source>
        <dbReference type="SAM" id="MobiDB-lite"/>
    </source>
</evidence>
<dbReference type="PANTHER" id="PTHR43143">
    <property type="entry name" value="METALLOPHOSPHOESTERASE, CALCINEURIN SUPERFAMILY"/>
    <property type="match status" value="1"/>
</dbReference>
<feature type="domain" description="SLH" evidence="4">
    <location>
        <begin position="1760"/>
        <end position="1823"/>
    </location>
</feature>
<name>A0A3A1URB2_9BACL</name>
<dbReference type="InterPro" id="IPR004843">
    <property type="entry name" value="Calcineurin-like_PHP"/>
</dbReference>
<evidence type="ECO:0000259" key="5">
    <source>
        <dbReference type="PROSITE" id="PS51841"/>
    </source>
</evidence>
<feature type="chain" id="PRO_5017301364" evidence="2">
    <location>
        <begin position="33"/>
        <end position="1882"/>
    </location>
</feature>
<dbReference type="RefSeq" id="WP_119602508.1">
    <property type="nucleotide sequence ID" value="NZ_QXQA01000019.1"/>
</dbReference>
<dbReference type="EMBL" id="QXQA01000019">
    <property type="protein sequence ID" value="RIX49243.1"/>
    <property type="molecule type" value="Genomic_DNA"/>
</dbReference>
<dbReference type="Pfam" id="PF00932">
    <property type="entry name" value="LTD"/>
    <property type="match status" value="1"/>
</dbReference>
<proteinExistence type="predicted"/>
<comment type="caution">
    <text evidence="6">The sequence shown here is derived from an EMBL/GenBank/DDBJ whole genome shotgun (WGS) entry which is preliminary data.</text>
</comment>
<dbReference type="InterPro" id="IPR002126">
    <property type="entry name" value="Cadherin-like_dom"/>
</dbReference>
<dbReference type="PROSITE" id="PS51272">
    <property type="entry name" value="SLH"/>
    <property type="match status" value="3"/>
</dbReference>
<feature type="domain" description="Cadherin" evidence="3">
    <location>
        <begin position="865"/>
        <end position="938"/>
    </location>
</feature>
<dbReference type="OrthoDB" id="9772095at2"/>
<reference evidence="6 7" key="1">
    <citation type="submission" date="2018-09" db="EMBL/GenBank/DDBJ databases">
        <title>Paenibacillus aracenensis nov. sp. isolated from a cave in southern Spain.</title>
        <authorList>
            <person name="Jurado V."/>
            <person name="Gutierrez-Patricio S."/>
            <person name="Gonzalez-Pimentel J.L."/>
            <person name="Miller A.Z."/>
            <person name="Laiz L."/>
            <person name="Saiz-Jimenez C."/>
        </authorList>
    </citation>
    <scope>NUCLEOTIDE SEQUENCE [LARGE SCALE GENOMIC DNA]</scope>
    <source>
        <strain evidence="6 7">DSM 22867</strain>
    </source>
</reference>
<keyword evidence="2" id="KW-0732">Signal</keyword>
<dbReference type="PANTHER" id="PTHR43143:SF5">
    <property type="entry name" value="SECRETED PROTEIN"/>
    <property type="match status" value="1"/>
</dbReference>
<feature type="domain" description="SLH" evidence="4">
    <location>
        <begin position="1827"/>
        <end position="1882"/>
    </location>
</feature>
<gene>
    <name evidence="6" type="ORF">D3P08_23180</name>
</gene>
<dbReference type="PROSITE" id="PS50268">
    <property type="entry name" value="CADHERIN_2"/>
    <property type="match status" value="1"/>
</dbReference>
<dbReference type="PROSITE" id="PS51841">
    <property type="entry name" value="LTD"/>
    <property type="match status" value="2"/>
</dbReference>
<dbReference type="InterPro" id="IPR001119">
    <property type="entry name" value="SLH_dom"/>
</dbReference>
<evidence type="ECO:0000259" key="4">
    <source>
        <dbReference type="PROSITE" id="PS51272"/>
    </source>
</evidence>
<feature type="signal peptide" evidence="2">
    <location>
        <begin position="1"/>
        <end position="32"/>
    </location>
</feature>
<dbReference type="Gene3D" id="2.60.40.10">
    <property type="entry name" value="Immunoglobulins"/>
    <property type="match status" value="1"/>
</dbReference>
<dbReference type="Gene3D" id="3.60.21.10">
    <property type="match status" value="1"/>
</dbReference>
<protein>
    <submittedName>
        <fullName evidence="6">Metallophosphoesterase</fullName>
    </submittedName>
</protein>
<feature type="domain" description="LTD" evidence="5">
    <location>
        <begin position="331"/>
        <end position="491"/>
    </location>
</feature>
<dbReference type="GO" id="GO:0016787">
    <property type="term" value="F:hydrolase activity"/>
    <property type="evidence" value="ECO:0007669"/>
    <property type="project" value="InterPro"/>
</dbReference>
<dbReference type="Pfam" id="PF00395">
    <property type="entry name" value="SLH"/>
    <property type="match status" value="3"/>
</dbReference>
<feature type="domain" description="SLH" evidence="4">
    <location>
        <begin position="1699"/>
        <end position="1759"/>
    </location>
</feature>
<dbReference type="GO" id="GO:0005509">
    <property type="term" value="F:calcium ion binding"/>
    <property type="evidence" value="ECO:0007669"/>
    <property type="project" value="InterPro"/>
</dbReference>
<feature type="region of interest" description="Disordered" evidence="1">
    <location>
        <begin position="208"/>
        <end position="235"/>
    </location>
</feature>
<evidence type="ECO:0000313" key="7">
    <source>
        <dbReference type="Proteomes" id="UP000266482"/>
    </source>
</evidence>
<dbReference type="SUPFAM" id="SSF74853">
    <property type="entry name" value="Lamin A/C globular tail domain"/>
    <property type="match status" value="1"/>
</dbReference>
<dbReference type="Pfam" id="PF00149">
    <property type="entry name" value="Metallophos"/>
    <property type="match status" value="1"/>
</dbReference>
<evidence type="ECO:0000313" key="6">
    <source>
        <dbReference type="EMBL" id="RIX49243.1"/>
    </source>
</evidence>
<keyword evidence="7" id="KW-1185">Reference proteome</keyword>
<dbReference type="GO" id="GO:0007156">
    <property type="term" value="P:homophilic cell adhesion via plasma membrane adhesion molecules"/>
    <property type="evidence" value="ECO:0007669"/>
    <property type="project" value="InterPro"/>
</dbReference>
<organism evidence="6 7">
    <name type="scientific">Paenibacillus nanensis</name>
    <dbReference type="NCBI Taxonomy" id="393251"/>
    <lineage>
        <taxon>Bacteria</taxon>
        <taxon>Bacillati</taxon>
        <taxon>Bacillota</taxon>
        <taxon>Bacilli</taxon>
        <taxon>Bacillales</taxon>
        <taxon>Paenibacillaceae</taxon>
        <taxon>Paenibacillus</taxon>
    </lineage>
</organism>
<dbReference type="InterPro" id="IPR029052">
    <property type="entry name" value="Metallo-depent_PP-like"/>
</dbReference>
<dbReference type="InterPro" id="IPR051918">
    <property type="entry name" value="STPP_CPPED1"/>
</dbReference>